<gene>
    <name evidence="11" type="ORF">g.40196</name>
</gene>
<evidence type="ECO:0000256" key="7">
    <source>
        <dbReference type="ARBA" id="ARBA00035685"/>
    </source>
</evidence>
<evidence type="ECO:0000256" key="1">
    <source>
        <dbReference type="ARBA" id="ARBA00004406"/>
    </source>
</evidence>
<evidence type="ECO:0000256" key="3">
    <source>
        <dbReference type="ARBA" id="ARBA00022677"/>
    </source>
</evidence>
<feature type="non-terminal residue" evidence="11">
    <location>
        <position position="380"/>
    </location>
</feature>
<name>A0A1B6CZH0_9HEMI</name>
<evidence type="ECO:0000256" key="5">
    <source>
        <dbReference type="ARBA" id="ARBA00023136"/>
    </source>
</evidence>
<dbReference type="GO" id="GO:0005811">
    <property type="term" value="C:lipid droplet"/>
    <property type="evidence" value="ECO:0007669"/>
    <property type="project" value="UniProtKB-SubCell"/>
</dbReference>
<reference evidence="11" key="1">
    <citation type="submission" date="2015-12" db="EMBL/GenBank/DDBJ databases">
        <title>De novo transcriptome assembly of four potential Pierce s Disease insect vectors from Arizona vineyards.</title>
        <authorList>
            <person name="Tassone E.E."/>
        </authorList>
    </citation>
    <scope>NUCLEOTIDE SEQUENCE</scope>
</reference>
<dbReference type="InterPro" id="IPR048056">
    <property type="entry name" value="AUP1_CUE"/>
</dbReference>
<keyword evidence="3" id="KW-0551">Lipid droplet</keyword>
<evidence type="ECO:0000256" key="6">
    <source>
        <dbReference type="ARBA" id="ARBA00035634"/>
    </source>
</evidence>
<dbReference type="CDD" id="cd14420">
    <property type="entry name" value="CUE_AUP1"/>
    <property type="match status" value="1"/>
</dbReference>
<dbReference type="InterPro" id="IPR003892">
    <property type="entry name" value="CUE"/>
</dbReference>
<feature type="domain" description="CUE" evidence="10">
    <location>
        <begin position="302"/>
        <end position="344"/>
    </location>
</feature>
<evidence type="ECO:0000256" key="9">
    <source>
        <dbReference type="SAM" id="Phobius"/>
    </source>
</evidence>
<dbReference type="Pfam" id="PF02845">
    <property type="entry name" value="CUE"/>
    <property type="match status" value="1"/>
</dbReference>
<accession>A0A1B6CZH0</accession>
<dbReference type="EMBL" id="GEDC01018449">
    <property type="protein sequence ID" value="JAS18849.1"/>
    <property type="molecule type" value="Transcribed_RNA"/>
</dbReference>
<dbReference type="GO" id="GO:0036503">
    <property type="term" value="P:ERAD pathway"/>
    <property type="evidence" value="ECO:0007669"/>
    <property type="project" value="InterPro"/>
</dbReference>
<dbReference type="GO" id="GO:0043130">
    <property type="term" value="F:ubiquitin binding"/>
    <property type="evidence" value="ECO:0007669"/>
    <property type="project" value="InterPro"/>
</dbReference>
<organism evidence="11">
    <name type="scientific">Clastoptera arizonana</name>
    <name type="common">Arizona spittle bug</name>
    <dbReference type="NCBI Taxonomy" id="38151"/>
    <lineage>
        <taxon>Eukaryota</taxon>
        <taxon>Metazoa</taxon>
        <taxon>Ecdysozoa</taxon>
        <taxon>Arthropoda</taxon>
        <taxon>Hexapoda</taxon>
        <taxon>Insecta</taxon>
        <taxon>Pterygota</taxon>
        <taxon>Neoptera</taxon>
        <taxon>Paraneoptera</taxon>
        <taxon>Hemiptera</taxon>
        <taxon>Auchenorrhyncha</taxon>
        <taxon>Cercopoidea</taxon>
        <taxon>Clastopteridae</taxon>
        <taxon>Clastoptera</taxon>
    </lineage>
</organism>
<dbReference type="PROSITE" id="PS51140">
    <property type="entry name" value="CUE"/>
    <property type="match status" value="1"/>
</dbReference>
<keyword evidence="4" id="KW-0256">Endoplasmic reticulum</keyword>
<sequence>MENVEVKDLFYKNRFPTDGRKILSIILYAPFGLLLAFLRFSILVQAYLLSSFFPESVIKRLFLRAICTVLGIIVREENKSELDKAVKVFMSNHITYYDHIPLYLITGSIGLSSAKVSAPLNWGLKDLKIKPGTESAKAKIQNFRGEIESPILIYPEEETTSGSVGLLKFSPWYAFVSSTVQPVCLKLWRPPFIDIAPNTIESSPLSDLLWFLFSPLNVFTIKYSPVITKTSGETNESFMGRIEDVVANGLNIKKTAYTASDKFEYQKRLSTELRRTTVTPDNRSPSYASTHTSYNLQLINDRQEQMVEKVSEVLPHVPINVILKDLKKTKSVDLTISNLLEGIVPYTPIIMAQDRPVDQSIIEPKPSVSVTESQNILPVE</sequence>
<evidence type="ECO:0000256" key="2">
    <source>
        <dbReference type="ARBA" id="ARBA00004502"/>
    </source>
</evidence>
<dbReference type="Gene3D" id="1.10.8.10">
    <property type="entry name" value="DNA helicase RuvA subunit, C-terminal domain"/>
    <property type="match status" value="1"/>
</dbReference>
<dbReference type="SMART" id="SM00546">
    <property type="entry name" value="CUE"/>
    <property type="match status" value="1"/>
</dbReference>
<evidence type="ECO:0000259" key="10">
    <source>
        <dbReference type="PROSITE" id="PS51140"/>
    </source>
</evidence>
<evidence type="ECO:0000256" key="8">
    <source>
        <dbReference type="ARBA" id="ARBA00035713"/>
    </source>
</evidence>
<keyword evidence="9" id="KW-0812">Transmembrane</keyword>
<dbReference type="SUPFAM" id="SSF69593">
    <property type="entry name" value="Glycerol-3-phosphate (1)-acyltransferase"/>
    <property type="match status" value="1"/>
</dbReference>
<keyword evidence="9" id="KW-1133">Transmembrane helix</keyword>
<comment type="similarity">
    <text evidence="6">Belongs to the AUP1 family.</text>
</comment>
<evidence type="ECO:0000256" key="4">
    <source>
        <dbReference type="ARBA" id="ARBA00022824"/>
    </source>
</evidence>
<dbReference type="AlphaFoldDB" id="A0A1B6CZH0"/>
<keyword evidence="5 9" id="KW-0472">Membrane</keyword>
<feature type="transmembrane region" description="Helical" evidence="9">
    <location>
        <begin position="22"/>
        <end position="45"/>
    </location>
</feature>
<proteinExistence type="inferred from homology"/>
<dbReference type="PANTHER" id="PTHR15486:SF96">
    <property type="entry name" value="LIPID DROPLET-REGULATING VLDL ASSEMBLY FACTOR AUP1"/>
    <property type="match status" value="1"/>
</dbReference>
<dbReference type="PANTHER" id="PTHR15486">
    <property type="entry name" value="ANCIENT UBIQUITOUS PROTEIN"/>
    <property type="match status" value="1"/>
</dbReference>
<dbReference type="GO" id="GO:0005789">
    <property type="term" value="C:endoplasmic reticulum membrane"/>
    <property type="evidence" value="ECO:0007669"/>
    <property type="project" value="UniProtKB-SubCell"/>
</dbReference>
<evidence type="ECO:0000313" key="11">
    <source>
        <dbReference type="EMBL" id="JAS18849.1"/>
    </source>
</evidence>
<comment type="subcellular location">
    <subcellularLocation>
        <location evidence="1">Endoplasmic reticulum membrane</location>
        <topology evidence="1">Peripheral membrane protein</topology>
    </subcellularLocation>
    <subcellularLocation>
        <location evidence="2">Lipid droplet</location>
    </subcellularLocation>
</comment>
<protein>
    <recommendedName>
        <fullName evidence="7">Lipid droplet-regulating VLDL assembly factor AUP1</fullName>
    </recommendedName>
    <alternativeName>
        <fullName evidence="8">Ancient ubiquitous protein 1</fullName>
    </alternativeName>
</protein>